<name>A0ABV8T501_9GAMM</name>
<dbReference type="RefSeq" id="WP_380604899.1">
    <property type="nucleotide sequence ID" value="NZ_JBHSDU010000015.1"/>
</dbReference>
<comment type="caution">
    <text evidence="2">The sequence shown here is derived from an EMBL/GenBank/DDBJ whole genome shotgun (WGS) entry which is preliminary data.</text>
</comment>
<feature type="chain" id="PRO_5047460546" evidence="1">
    <location>
        <begin position="22"/>
        <end position="127"/>
    </location>
</feature>
<evidence type="ECO:0000313" key="2">
    <source>
        <dbReference type="EMBL" id="MFC4314043.1"/>
    </source>
</evidence>
<organism evidence="2 3">
    <name type="scientific">Steroidobacter flavus</name>
    <dbReference type="NCBI Taxonomy" id="1842136"/>
    <lineage>
        <taxon>Bacteria</taxon>
        <taxon>Pseudomonadati</taxon>
        <taxon>Pseudomonadota</taxon>
        <taxon>Gammaproteobacteria</taxon>
        <taxon>Steroidobacterales</taxon>
        <taxon>Steroidobacteraceae</taxon>
        <taxon>Steroidobacter</taxon>
    </lineage>
</organism>
<accession>A0ABV8T501</accession>
<gene>
    <name evidence="2" type="ORF">ACFPN2_33520</name>
</gene>
<feature type="signal peptide" evidence="1">
    <location>
        <begin position="1"/>
        <end position="21"/>
    </location>
</feature>
<dbReference type="Proteomes" id="UP001595904">
    <property type="component" value="Unassembled WGS sequence"/>
</dbReference>
<proteinExistence type="predicted"/>
<dbReference type="Pfam" id="PF20101">
    <property type="entry name" value="DUF6491"/>
    <property type="match status" value="1"/>
</dbReference>
<evidence type="ECO:0000313" key="3">
    <source>
        <dbReference type="Proteomes" id="UP001595904"/>
    </source>
</evidence>
<reference evidence="3" key="1">
    <citation type="journal article" date="2019" name="Int. J. Syst. Evol. Microbiol.">
        <title>The Global Catalogue of Microorganisms (GCM) 10K type strain sequencing project: providing services to taxonomists for standard genome sequencing and annotation.</title>
        <authorList>
            <consortium name="The Broad Institute Genomics Platform"/>
            <consortium name="The Broad Institute Genome Sequencing Center for Infectious Disease"/>
            <person name="Wu L."/>
            <person name="Ma J."/>
        </authorList>
    </citation>
    <scope>NUCLEOTIDE SEQUENCE [LARGE SCALE GENOMIC DNA]</scope>
    <source>
        <strain evidence="3">CGMCC 1.10759</strain>
    </source>
</reference>
<sequence>MNKIIKAAGLLALVPLSGVLAADKPAAPRASIPFVNFGGIRDWQADGDKGLWVEDAHRQWYYADLVGPCVGLDFAYSIVFDAQPMDTLDRFSSVILPGWGRCYFNSFAVSDGPPAHKSDEAADATRG</sequence>
<dbReference type="EMBL" id="JBHSDU010000015">
    <property type="protein sequence ID" value="MFC4314043.1"/>
    <property type="molecule type" value="Genomic_DNA"/>
</dbReference>
<evidence type="ECO:0000256" key="1">
    <source>
        <dbReference type="SAM" id="SignalP"/>
    </source>
</evidence>
<dbReference type="InterPro" id="IPR045500">
    <property type="entry name" value="DUF6491"/>
</dbReference>
<protein>
    <submittedName>
        <fullName evidence="2">DUF6491 family protein</fullName>
    </submittedName>
</protein>
<keyword evidence="1" id="KW-0732">Signal</keyword>
<keyword evidence="3" id="KW-1185">Reference proteome</keyword>